<evidence type="ECO:0000313" key="2">
    <source>
        <dbReference type="EMBL" id="STX51778.1"/>
    </source>
</evidence>
<gene>
    <name evidence="2" type="ORF">NCTC13316_01876</name>
</gene>
<accession>A0A378JM55</accession>
<protein>
    <submittedName>
        <fullName evidence="2">Uncharacterized protein</fullName>
    </submittedName>
</protein>
<keyword evidence="3" id="KW-1185">Reference proteome</keyword>
<name>A0A378JM55_9GAMM</name>
<sequence>MKLSDARVFKCYEIEEILKRLADKIENIKDNRINVNDAENQVACIKDQERINLGFFSVRDQNTTQVEKSFIAIQTPYIIPNNEP</sequence>
<keyword evidence="1" id="KW-0175">Coiled coil</keyword>
<dbReference type="RefSeq" id="WP_115331392.1">
    <property type="nucleotide sequence ID" value="NZ_UGOD01000001.1"/>
</dbReference>
<dbReference type="Proteomes" id="UP000254794">
    <property type="component" value="Unassembled WGS sequence"/>
</dbReference>
<organism evidence="2 3">
    <name type="scientific">Legionella busanensis</name>
    <dbReference type="NCBI Taxonomy" id="190655"/>
    <lineage>
        <taxon>Bacteria</taxon>
        <taxon>Pseudomonadati</taxon>
        <taxon>Pseudomonadota</taxon>
        <taxon>Gammaproteobacteria</taxon>
        <taxon>Legionellales</taxon>
        <taxon>Legionellaceae</taxon>
        <taxon>Legionella</taxon>
    </lineage>
</organism>
<proteinExistence type="predicted"/>
<reference evidence="2 3" key="1">
    <citation type="submission" date="2018-06" db="EMBL/GenBank/DDBJ databases">
        <authorList>
            <consortium name="Pathogen Informatics"/>
            <person name="Doyle S."/>
        </authorList>
    </citation>
    <scope>NUCLEOTIDE SEQUENCE [LARGE SCALE GENOMIC DNA]</scope>
    <source>
        <strain evidence="2 3">NCTC13316</strain>
    </source>
</reference>
<dbReference type="EMBL" id="UGOD01000001">
    <property type="protein sequence ID" value="STX51778.1"/>
    <property type="molecule type" value="Genomic_DNA"/>
</dbReference>
<evidence type="ECO:0000313" key="3">
    <source>
        <dbReference type="Proteomes" id="UP000254794"/>
    </source>
</evidence>
<dbReference type="AlphaFoldDB" id="A0A378JM55"/>
<feature type="coiled-coil region" evidence="1">
    <location>
        <begin position="11"/>
        <end position="48"/>
    </location>
</feature>
<evidence type="ECO:0000256" key="1">
    <source>
        <dbReference type="SAM" id="Coils"/>
    </source>
</evidence>